<dbReference type="EMBL" id="CP001706">
    <property type="protein sequence ID" value="ACV08499.1"/>
    <property type="molecule type" value="Genomic_DNA"/>
</dbReference>
<evidence type="ECO:0000256" key="3">
    <source>
        <dbReference type="ARBA" id="ARBA00022723"/>
    </source>
</evidence>
<keyword evidence="4 7" id="KW-0378">Hydrolase</keyword>
<dbReference type="InterPro" id="IPR015797">
    <property type="entry name" value="NUDIX_hydrolase-like_dom_sf"/>
</dbReference>
<accession>C7R2C8</accession>
<dbReference type="PROSITE" id="PS51462">
    <property type="entry name" value="NUDIX"/>
    <property type="match status" value="1"/>
</dbReference>
<evidence type="ECO:0000256" key="1">
    <source>
        <dbReference type="ARBA" id="ARBA00001946"/>
    </source>
</evidence>
<evidence type="ECO:0000256" key="5">
    <source>
        <dbReference type="ARBA" id="ARBA00022842"/>
    </source>
</evidence>
<dbReference type="InterPro" id="IPR020084">
    <property type="entry name" value="NUDIX_hydrolase_CS"/>
</dbReference>
<comment type="similarity">
    <text evidence="2">Belongs to the Nudix hydrolase family.</text>
</comment>
<dbReference type="CDD" id="cd18877">
    <property type="entry name" value="NUDIX_Hydrolase"/>
    <property type="match status" value="1"/>
</dbReference>
<dbReference type="AlphaFoldDB" id="C7R2C8"/>
<dbReference type="PANTHER" id="PTHR43758:SF8">
    <property type="entry name" value="8-OXO-DGTP DIPHOSPHATASE YTKD-RELATED"/>
    <property type="match status" value="1"/>
</dbReference>
<dbReference type="KEGG" id="jde:Jden_0837"/>
<dbReference type="STRING" id="471856.Jden_0837"/>
<dbReference type="HOGENOM" id="CLU_083334_2_0_11"/>
<organism evidence="7 8">
    <name type="scientific">Jonesia denitrificans (strain ATCC 14870 / DSM 20603 / BCRC 15368 / CIP 55.134 / JCM 11481 / NBRC 15587 / NCTC 10816 / Prevot 55134)</name>
    <name type="common">Listeria denitrificans</name>
    <dbReference type="NCBI Taxonomy" id="471856"/>
    <lineage>
        <taxon>Bacteria</taxon>
        <taxon>Bacillati</taxon>
        <taxon>Actinomycetota</taxon>
        <taxon>Actinomycetes</taxon>
        <taxon>Micrococcales</taxon>
        <taxon>Jonesiaceae</taxon>
        <taxon>Jonesia</taxon>
    </lineage>
</organism>
<keyword evidence="5" id="KW-0460">Magnesium</keyword>
<gene>
    <name evidence="7" type="ordered locus">Jden_0837</name>
</gene>
<evidence type="ECO:0000256" key="4">
    <source>
        <dbReference type="ARBA" id="ARBA00022801"/>
    </source>
</evidence>
<dbReference type="Pfam" id="PF00293">
    <property type="entry name" value="NUDIX"/>
    <property type="match status" value="1"/>
</dbReference>
<protein>
    <submittedName>
        <fullName evidence="7">NUDIX hydrolase</fullName>
    </submittedName>
</protein>
<evidence type="ECO:0000256" key="2">
    <source>
        <dbReference type="ARBA" id="ARBA00005582"/>
    </source>
</evidence>
<reference evidence="7 8" key="1">
    <citation type="journal article" date="2009" name="Stand. Genomic Sci.">
        <title>Complete genome sequence of Jonesia denitrificans type strain (Prevot 55134).</title>
        <authorList>
            <person name="Pukall R."/>
            <person name="Gehrich-Schroter G."/>
            <person name="Lapidus A."/>
            <person name="Nolan M."/>
            <person name="Glavina Del Rio T."/>
            <person name="Lucas S."/>
            <person name="Chen F."/>
            <person name="Tice H."/>
            <person name="Pitluck S."/>
            <person name="Cheng J.F."/>
            <person name="Copeland A."/>
            <person name="Saunders E."/>
            <person name="Brettin T."/>
            <person name="Detter J.C."/>
            <person name="Bruce D."/>
            <person name="Goodwin L."/>
            <person name="Pati A."/>
            <person name="Ivanova N."/>
            <person name="Mavromatis K."/>
            <person name="Ovchinnikova G."/>
            <person name="Chen A."/>
            <person name="Palaniappan K."/>
            <person name="Land M."/>
            <person name="Hauser L."/>
            <person name="Chang Y.J."/>
            <person name="Jeffries C.D."/>
            <person name="Chain P."/>
            <person name="Goker M."/>
            <person name="Bristow J."/>
            <person name="Eisen J.A."/>
            <person name="Markowitz V."/>
            <person name="Hugenholtz P."/>
            <person name="Kyrpides N.C."/>
            <person name="Klenk H.P."/>
            <person name="Han C."/>
        </authorList>
    </citation>
    <scope>NUCLEOTIDE SEQUENCE [LARGE SCALE GENOMIC DNA]</scope>
    <source>
        <strain evidence="8">ATCC 14870 / DSM 20603 / BCRC 15368 / CIP 55.134 / JCM 11481 / NBRC 15587 / NCTC 10816 / Prevot 55134</strain>
    </source>
</reference>
<name>C7R2C8_JONDD</name>
<dbReference type="eggNOG" id="COG0494">
    <property type="taxonomic scope" value="Bacteria"/>
</dbReference>
<dbReference type="PANTHER" id="PTHR43758">
    <property type="entry name" value="7,8-DIHYDRO-8-OXOGUANINE TRIPHOSPHATASE"/>
    <property type="match status" value="1"/>
</dbReference>
<dbReference type="GO" id="GO:0016818">
    <property type="term" value="F:hydrolase activity, acting on acid anhydrides, in phosphorus-containing anhydrides"/>
    <property type="evidence" value="ECO:0007669"/>
    <property type="project" value="TreeGrafter"/>
</dbReference>
<dbReference type="GO" id="GO:0046872">
    <property type="term" value="F:metal ion binding"/>
    <property type="evidence" value="ECO:0007669"/>
    <property type="project" value="UniProtKB-KW"/>
</dbReference>
<comment type="cofactor">
    <cofactor evidence="1">
        <name>Mg(2+)</name>
        <dbReference type="ChEBI" id="CHEBI:18420"/>
    </cofactor>
</comment>
<dbReference type="PROSITE" id="PS00893">
    <property type="entry name" value="NUDIX_BOX"/>
    <property type="match status" value="1"/>
</dbReference>
<dbReference type="GO" id="GO:0005737">
    <property type="term" value="C:cytoplasm"/>
    <property type="evidence" value="ECO:0007669"/>
    <property type="project" value="TreeGrafter"/>
</dbReference>
<keyword evidence="3" id="KW-0479">Metal-binding</keyword>
<dbReference type="Proteomes" id="UP000000628">
    <property type="component" value="Chromosome"/>
</dbReference>
<evidence type="ECO:0000313" key="8">
    <source>
        <dbReference type="Proteomes" id="UP000000628"/>
    </source>
</evidence>
<dbReference type="InterPro" id="IPR000086">
    <property type="entry name" value="NUDIX_hydrolase_dom"/>
</dbReference>
<sequence length="176" mass="19559">MQRPQRPFIKKSGDGWVECDCGQRHWGFFGAAGLFLVTLDDNRRPTHVVLQHRALWSHHGGTWGIPGGAIMEHETPHQGALREAREEAGIDPDRVTIVGTHIFEHPQWSYTTAIAVARTPFLPVQATDMESLDVQWFALDDLTSVTPSVELLPSFARSLPVVLTHLDDALNHTPGS</sequence>
<evidence type="ECO:0000313" key="7">
    <source>
        <dbReference type="EMBL" id="ACV08499.1"/>
    </source>
</evidence>
<keyword evidence="8" id="KW-1185">Reference proteome</keyword>
<evidence type="ECO:0000259" key="6">
    <source>
        <dbReference type="PROSITE" id="PS51462"/>
    </source>
</evidence>
<dbReference type="Gene3D" id="3.90.79.10">
    <property type="entry name" value="Nucleoside Triphosphate Pyrophosphohydrolase"/>
    <property type="match status" value="1"/>
</dbReference>
<feature type="domain" description="Nudix hydrolase" evidence="6">
    <location>
        <begin position="27"/>
        <end position="159"/>
    </location>
</feature>
<proteinExistence type="inferred from homology"/>
<dbReference type="SUPFAM" id="SSF55811">
    <property type="entry name" value="Nudix"/>
    <property type="match status" value="1"/>
</dbReference>